<dbReference type="AlphaFoldDB" id="A0A261Y2Y5"/>
<reference evidence="5 6" key="1">
    <citation type="journal article" date="2017" name="Mycologia">
        <title>Bifiguratus adelaidae, gen. et sp. nov., a new member of Mucoromycotina in endophytic and soil-dwelling habitats.</title>
        <authorList>
            <person name="Torres-Cruz T.J."/>
            <person name="Billingsley Tobias T.L."/>
            <person name="Almatruk M."/>
            <person name="Hesse C."/>
            <person name="Kuske C.R."/>
            <person name="Desiro A."/>
            <person name="Benucci G.M."/>
            <person name="Bonito G."/>
            <person name="Stajich J.E."/>
            <person name="Dunlap C."/>
            <person name="Arnold A.E."/>
            <person name="Porras-Alfaro A."/>
        </authorList>
    </citation>
    <scope>NUCLEOTIDE SEQUENCE [LARGE SCALE GENOMIC DNA]</scope>
    <source>
        <strain evidence="5 6">AZ0501</strain>
    </source>
</reference>
<organism evidence="5 6">
    <name type="scientific">Bifiguratus adelaidae</name>
    <dbReference type="NCBI Taxonomy" id="1938954"/>
    <lineage>
        <taxon>Eukaryota</taxon>
        <taxon>Fungi</taxon>
        <taxon>Fungi incertae sedis</taxon>
        <taxon>Mucoromycota</taxon>
        <taxon>Mucoromycotina</taxon>
        <taxon>Endogonomycetes</taxon>
        <taxon>Endogonales</taxon>
        <taxon>Endogonales incertae sedis</taxon>
        <taxon>Bifiguratus</taxon>
    </lineage>
</organism>
<evidence type="ECO:0000256" key="1">
    <source>
        <dbReference type="ARBA" id="ARBA00004496"/>
    </source>
</evidence>
<dbReference type="InterPro" id="IPR012943">
    <property type="entry name" value="Cnn_1N"/>
</dbReference>
<comment type="caution">
    <text evidence="5">The sequence shown here is derived from an EMBL/GenBank/DDBJ whole genome shotgun (WGS) entry which is preliminary data.</text>
</comment>
<sequence length="676" mass="78182">MDATDWHDREGSISNVSLLSYEPPLWTSHQRSATTVESPSGFQGPIKKTMSTQAQPRLARKPSPPVSTKKNALSIFEMFREDSLRLSQVSNLSVRRADDVRPTDLQRNLEPETSRVVLPKEPVRSPSTRRENGKLANGKQSEGDRDRRNTMTLKDQEKTIDELQKENFGLKMQIYYLEEKLAKVSPDSIEDTINENIALKVKVQRQAQDLEKYTKMMADMNEKLAALAKRKDAEPCPFPHELAEAQAERLRETEAAYQELLAENERFEEVVQSKTRENNTLRTEIEHLRGEVESNQDMMHAKERQIDTFRSEIDQLREEGNEEQLRQKDREIRSLRSQMEKLKSQAQQREEMIQDNDRATESLQSQVDKLKQQLSARDETVNKLKNQLSARDVTVSDKELTIESLRMQLDKLKLETQLSLKLSRERTLASERGISSLPSPSPSTVRRRESKSSSYAPNPDRSNIKSYAALAERKALLLQVHRQLASLLGNDKEEPFDVDHDFNAFQAQVSDMLEQMRALTRHYADSLEQLYAYCDEEMIAIDARFNHQEDRLHDTTMLIDDLRQSQQQNALAGRKLRDVRHRCNELEKIIEYYEQLDTRYGLTKSLELKTARVLDDFERCDSLVDKCAELEKQLSKRDSMLRNALQRIAVLIEQKENMEGALFQQAIGSDEPLFVQ</sequence>
<feature type="compositionally biased region" description="Polar residues" evidence="3">
    <location>
        <begin position="29"/>
        <end position="41"/>
    </location>
</feature>
<evidence type="ECO:0000313" key="6">
    <source>
        <dbReference type="Proteomes" id="UP000242875"/>
    </source>
</evidence>
<feature type="compositionally biased region" description="Basic and acidic residues" evidence="3">
    <location>
        <begin position="341"/>
        <end position="360"/>
    </location>
</feature>
<dbReference type="Pfam" id="PF07989">
    <property type="entry name" value="Cnn_1N"/>
    <property type="match status" value="1"/>
</dbReference>
<keyword evidence="2" id="KW-0963">Cytoplasm</keyword>
<dbReference type="EMBL" id="MVBO01000025">
    <property type="protein sequence ID" value="OZJ04990.1"/>
    <property type="molecule type" value="Genomic_DNA"/>
</dbReference>
<feature type="domain" description="Centrosomin N-terminal motif 1" evidence="4">
    <location>
        <begin position="152"/>
        <end position="224"/>
    </location>
</feature>
<name>A0A261Y2Y5_9FUNG</name>
<comment type="subcellular location">
    <subcellularLocation>
        <location evidence="1">Cytoplasm</location>
    </subcellularLocation>
</comment>
<evidence type="ECO:0000256" key="3">
    <source>
        <dbReference type="SAM" id="MobiDB-lite"/>
    </source>
</evidence>
<evidence type="ECO:0000256" key="2">
    <source>
        <dbReference type="ARBA" id="ARBA00022490"/>
    </source>
</evidence>
<feature type="compositionally biased region" description="Basic and acidic residues" evidence="3">
    <location>
        <begin position="141"/>
        <end position="151"/>
    </location>
</feature>
<dbReference type="Gene3D" id="1.10.287.1490">
    <property type="match status" value="1"/>
</dbReference>
<feature type="region of interest" description="Disordered" evidence="3">
    <location>
        <begin position="429"/>
        <end position="462"/>
    </location>
</feature>
<dbReference type="Proteomes" id="UP000242875">
    <property type="component" value="Unassembled WGS sequence"/>
</dbReference>
<accession>A0A261Y2Y5</accession>
<evidence type="ECO:0000313" key="5">
    <source>
        <dbReference type="EMBL" id="OZJ04990.1"/>
    </source>
</evidence>
<feature type="region of interest" description="Disordered" evidence="3">
    <location>
        <begin position="341"/>
        <end position="362"/>
    </location>
</feature>
<protein>
    <recommendedName>
        <fullName evidence="4">Centrosomin N-terminal motif 1 domain-containing protein</fullName>
    </recommendedName>
</protein>
<evidence type="ECO:0000259" key="4">
    <source>
        <dbReference type="Pfam" id="PF07989"/>
    </source>
</evidence>
<feature type="compositionally biased region" description="Polar residues" evidence="3">
    <location>
        <begin position="452"/>
        <end position="462"/>
    </location>
</feature>
<gene>
    <name evidence="5" type="ORF">BZG36_01740</name>
</gene>
<keyword evidence="6" id="KW-1185">Reference proteome</keyword>
<dbReference type="GO" id="GO:0005815">
    <property type="term" value="C:microtubule organizing center"/>
    <property type="evidence" value="ECO:0007669"/>
    <property type="project" value="InterPro"/>
</dbReference>
<proteinExistence type="predicted"/>
<dbReference type="GO" id="GO:0005737">
    <property type="term" value="C:cytoplasm"/>
    <property type="evidence" value="ECO:0007669"/>
    <property type="project" value="UniProtKB-SubCell"/>
</dbReference>
<feature type="region of interest" description="Disordered" evidence="3">
    <location>
        <begin position="29"/>
        <end position="69"/>
    </location>
</feature>
<dbReference type="OrthoDB" id="10255000at2759"/>
<feature type="region of interest" description="Disordered" evidence="3">
    <location>
        <begin position="97"/>
        <end position="151"/>
    </location>
</feature>
<feature type="compositionally biased region" description="Basic and acidic residues" evidence="3">
    <location>
        <begin position="97"/>
        <end position="113"/>
    </location>
</feature>